<gene>
    <name evidence="2" type="ORF">S01H1_42131</name>
</gene>
<reference evidence="2" key="1">
    <citation type="journal article" date="2014" name="Front. Microbiol.">
        <title>High frequency of phylogenetically diverse reductive dehalogenase-homologous genes in deep subseafloor sedimentary metagenomes.</title>
        <authorList>
            <person name="Kawai M."/>
            <person name="Futagami T."/>
            <person name="Toyoda A."/>
            <person name="Takaki Y."/>
            <person name="Nishi S."/>
            <person name="Hori S."/>
            <person name="Arai W."/>
            <person name="Tsubouchi T."/>
            <person name="Morono Y."/>
            <person name="Uchiyama I."/>
            <person name="Ito T."/>
            <person name="Fujiyama A."/>
            <person name="Inagaki F."/>
            <person name="Takami H."/>
        </authorList>
    </citation>
    <scope>NUCLEOTIDE SEQUENCE</scope>
    <source>
        <strain evidence="2">Expedition CK06-06</strain>
    </source>
</reference>
<name>X0UYJ4_9ZZZZ</name>
<feature type="non-terminal residue" evidence="2">
    <location>
        <position position="74"/>
    </location>
</feature>
<evidence type="ECO:0000259" key="1">
    <source>
        <dbReference type="Pfam" id="PF02016"/>
    </source>
</evidence>
<dbReference type="AlphaFoldDB" id="X0UYJ4"/>
<dbReference type="InterPro" id="IPR027478">
    <property type="entry name" value="LdcA_N"/>
</dbReference>
<dbReference type="InterPro" id="IPR040449">
    <property type="entry name" value="Peptidase_S66_N"/>
</dbReference>
<dbReference type="InterPro" id="IPR029062">
    <property type="entry name" value="Class_I_gatase-like"/>
</dbReference>
<protein>
    <recommendedName>
        <fullName evidence="1">LD-carboxypeptidase N-terminal domain-containing protein</fullName>
    </recommendedName>
</protein>
<dbReference type="SUPFAM" id="SSF52317">
    <property type="entry name" value="Class I glutamine amidotransferase-like"/>
    <property type="match status" value="1"/>
</dbReference>
<proteinExistence type="predicted"/>
<organism evidence="2">
    <name type="scientific">marine sediment metagenome</name>
    <dbReference type="NCBI Taxonomy" id="412755"/>
    <lineage>
        <taxon>unclassified sequences</taxon>
        <taxon>metagenomes</taxon>
        <taxon>ecological metagenomes</taxon>
    </lineage>
</organism>
<feature type="domain" description="LD-carboxypeptidase N-terminal" evidence="1">
    <location>
        <begin position="26"/>
        <end position="74"/>
    </location>
</feature>
<dbReference type="Gene3D" id="3.40.50.10740">
    <property type="entry name" value="Class I glutamine amidotransferase-like"/>
    <property type="match status" value="1"/>
</dbReference>
<dbReference type="EMBL" id="BARS01026763">
    <property type="protein sequence ID" value="GAG04252.1"/>
    <property type="molecule type" value="Genomic_DNA"/>
</dbReference>
<evidence type="ECO:0000313" key="2">
    <source>
        <dbReference type="EMBL" id="GAG04252.1"/>
    </source>
</evidence>
<dbReference type="Pfam" id="PF02016">
    <property type="entry name" value="Peptidase_S66"/>
    <property type="match status" value="1"/>
</dbReference>
<accession>X0UYJ4</accession>
<comment type="caution">
    <text evidence="2">The sequence shown here is derived from an EMBL/GenBank/DDBJ whole genome shotgun (WGS) entry which is preliminary data.</text>
</comment>
<sequence length="74" mass="7919">MGSEGIGIIVRVSIIKPQRLRQGDKIGVISPAGPVDESELQPGINIIESSGFRVRLGSHVYNSQGYLAGEDEAR</sequence>